<feature type="domain" description="Histidine kinase/HSP90-like ATPase" evidence="7">
    <location>
        <begin position="400"/>
        <end position="488"/>
    </location>
</feature>
<comment type="catalytic activity">
    <reaction evidence="1">
        <text>ATP + protein L-histidine = ADP + protein N-phospho-L-histidine.</text>
        <dbReference type="EC" id="2.7.13.3"/>
    </reaction>
</comment>
<evidence type="ECO:0000256" key="4">
    <source>
        <dbReference type="ARBA" id="ARBA00022777"/>
    </source>
</evidence>
<keyword evidence="6" id="KW-0472">Membrane</keyword>
<feature type="transmembrane region" description="Helical" evidence="6">
    <location>
        <begin position="71"/>
        <end position="93"/>
    </location>
</feature>
<dbReference type="Gene3D" id="3.30.565.10">
    <property type="entry name" value="Histidine kinase-like ATPase, C-terminal domain"/>
    <property type="match status" value="1"/>
</dbReference>
<evidence type="ECO:0000313" key="9">
    <source>
        <dbReference type="EMBL" id="MDQ0256416.1"/>
    </source>
</evidence>
<reference evidence="9 10" key="1">
    <citation type="submission" date="2023-07" db="EMBL/GenBank/DDBJ databases">
        <title>Genomic Encyclopedia of Type Strains, Phase IV (KMG-IV): sequencing the most valuable type-strain genomes for metagenomic binning, comparative biology and taxonomic classification.</title>
        <authorList>
            <person name="Goeker M."/>
        </authorList>
    </citation>
    <scope>NUCLEOTIDE SEQUENCE [LARGE SCALE GENOMIC DNA]</scope>
    <source>
        <strain evidence="9 10">DSM 9768</strain>
    </source>
</reference>
<keyword evidence="4 9" id="KW-0418">Kinase</keyword>
<dbReference type="Pfam" id="PF07730">
    <property type="entry name" value="HisKA_3"/>
    <property type="match status" value="1"/>
</dbReference>
<organism evidence="9 10">
    <name type="scientific">Evansella vedderi</name>
    <dbReference type="NCBI Taxonomy" id="38282"/>
    <lineage>
        <taxon>Bacteria</taxon>
        <taxon>Bacillati</taxon>
        <taxon>Bacillota</taxon>
        <taxon>Bacilli</taxon>
        <taxon>Bacillales</taxon>
        <taxon>Bacillaceae</taxon>
        <taxon>Evansella</taxon>
    </lineage>
</organism>
<evidence type="ECO:0000259" key="7">
    <source>
        <dbReference type="Pfam" id="PF02518"/>
    </source>
</evidence>
<evidence type="ECO:0000256" key="5">
    <source>
        <dbReference type="ARBA" id="ARBA00023012"/>
    </source>
</evidence>
<keyword evidence="3" id="KW-0808">Transferase</keyword>
<keyword evidence="6" id="KW-1133">Transmembrane helix</keyword>
<feature type="transmembrane region" description="Helical" evidence="6">
    <location>
        <begin position="163"/>
        <end position="182"/>
    </location>
</feature>
<gene>
    <name evidence="9" type="ORF">J2S74_003836</name>
</gene>
<dbReference type="CDD" id="cd16917">
    <property type="entry name" value="HATPase_UhpB-NarQ-NarX-like"/>
    <property type="match status" value="1"/>
</dbReference>
<feature type="transmembrane region" description="Helical" evidence="6">
    <location>
        <begin position="194"/>
        <end position="215"/>
    </location>
</feature>
<name>A0ABT9ZYT7_9BACI</name>
<dbReference type="EMBL" id="JAUSUG010000016">
    <property type="protein sequence ID" value="MDQ0256416.1"/>
    <property type="molecule type" value="Genomic_DNA"/>
</dbReference>
<evidence type="ECO:0000313" key="10">
    <source>
        <dbReference type="Proteomes" id="UP001230005"/>
    </source>
</evidence>
<dbReference type="RefSeq" id="WP_307328498.1">
    <property type="nucleotide sequence ID" value="NZ_JAUSUG010000016.1"/>
</dbReference>
<dbReference type="PANTHER" id="PTHR24421">
    <property type="entry name" value="NITRATE/NITRITE SENSOR PROTEIN NARX-RELATED"/>
    <property type="match status" value="1"/>
</dbReference>
<dbReference type="PANTHER" id="PTHR24421:SF60">
    <property type="entry name" value="SENSOR HISTIDINE KINASE COMP"/>
    <property type="match status" value="1"/>
</dbReference>
<evidence type="ECO:0000256" key="1">
    <source>
        <dbReference type="ARBA" id="ARBA00000085"/>
    </source>
</evidence>
<evidence type="ECO:0000256" key="3">
    <source>
        <dbReference type="ARBA" id="ARBA00022679"/>
    </source>
</evidence>
<feature type="transmembrane region" description="Helical" evidence="6">
    <location>
        <begin position="105"/>
        <end position="125"/>
    </location>
</feature>
<dbReference type="EC" id="2.7.13.3" evidence="2"/>
<evidence type="ECO:0000256" key="2">
    <source>
        <dbReference type="ARBA" id="ARBA00012438"/>
    </source>
</evidence>
<dbReference type="InterPro" id="IPR036890">
    <property type="entry name" value="HATPase_C_sf"/>
</dbReference>
<sequence>MLFLFILLWGVGLLLIVFDPKRETTRWASVIAFAGGAGGLSVVIEENIKLRMVESISSGYMDGTLLFMEHILAFISHYVTPYGFLIFSITYSNLLSNTWKKYSKIILLTPIFLMGIFFPIYPNLIVPYAIASWWVTPYIICGIVLLIYAFIQEQHPSKKRQRLLVNLAFIPAITFALFTNYILRMMNIDDFWRYNYWIVSFATIVFFIGLIRYGFIGLKLQVQRQQYAQITPEINSGTALLNHVLKNDIKSMVEVEDLIKELEGLKSKKLTSTSYKFLSQLIFNWAERERKKLASDIHDSVLQDIIIVKRKIEEIKLVTAEKQPELENRVTELEEEILDIMFSMRDTCQELAPPLLAEMDLPHALHDLEEKFKLRSNSKLNIKFVKSPNQLLNNDYKLVVYRIVQELLNNANKHAKATEVIILIKIHNHNVELYYQDNGVGTDLSLINKDQKKIGLIGMAARVHGVGGYMKFNSEPNKGMNVQVEIPLK</sequence>
<protein>
    <recommendedName>
        <fullName evidence="2">histidine kinase</fullName>
        <ecNumber evidence="2">2.7.13.3</ecNumber>
    </recommendedName>
</protein>
<dbReference type="Proteomes" id="UP001230005">
    <property type="component" value="Unassembled WGS sequence"/>
</dbReference>
<comment type="caution">
    <text evidence="9">The sequence shown here is derived from an EMBL/GenBank/DDBJ whole genome shotgun (WGS) entry which is preliminary data.</text>
</comment>
<dbReference type="InterPro" id="IPR050482">
    <property type="entry name" value="Sensor_HK_TwoCompSys"/>
</dbReference>
<proteinExistence type="predicted"/>
<dbReference type="InterPro" id="IPR011712">
    <property type="entry name" value="Sig_transdc_His_kin_sub3_dim/P"/>
</dbReference>
<feature type="domain" description="Signal transduction histidine kinase subgroup 3 dimerisation and phosphoacceptor" evidence="8">
    <location>
        <begin position="289"/>
        <end position="355"/>
    </location>
</feature>
<evidence type="ECO:0000256" key="6">
    <source>
        <dbReference type="SAM" id="Phobius"/>
    </source>
</evidence>
<keyword evidence="5" id="KW-0902">Two-component regulatory system</keyword>
<accession>A0ABT9ZYT7</accession>
<feature type="transmembrane region" description="Helical" evidence="6">
    <location>
        <begin position="131"/>
        <end position="151"/>
    </location>
</feature>
<dbReference type="Gene3D" id="1.20.5.1930">
    <property type="match status" value="1"/>
</dbReference>
<dbReference type="SUPFAM" id="SSF55874">
    <property type="entry name" value="ATPase domain of HSP90 chaperone/DNA topoisomerase II/histidine kinase"/>
    <property type="match status" value="1"/>
</dbReference>
<dbReference type="Pfam" id="PF02518">
    <property type="entry name" value="HATPase_c"/>
    <property type="match status" value="1"/>
</dbReference>
<keyword evidence="6" id="KW-0812">Transmembrane</keyword>
<evidence type="ECO:0000259" key="8">
    <source>
        <dbReference type="Pfam" id="PF07730"/>
    </source>
</evidence>
<dbReference type="InterPro" id="IPR003594">
    <property type="entry name" value="HATPase_dom"/>
</dbReference>
<dbReference type="GO" id="GO:0016301">
    <property type="term" value="F:kinase activity"/>
    <property type="evidence" value="ECO:0007669"/>
    <property type="project" value="UniProtKB-KW"/>
</dbReference>
<keyword evidence="10" id="KW-1185">Reference proteome</keyword>